<comment type="caution">
    <text evidence="1">The sequence shown here is derived from an EMBL/GenBank/DDBJ whole genome shotgun (WGS) entry which is preliminary data.</text>
</comment>
<evidence type="ECO:0000313" key="1">
    <source>
        <dbReference type="EMBL" id="KAB2099976.1"/>
    </source>
</evidence>
<name>A0ACB6F6B0_9PLEO</name>
<accession>A0ACB6F6B0</accession>
<dbReference type="EMBL" id="PDWZ02000014">
    <property type="protein sequence ID" value="KAB2099976.1"/>
    <property type="molecule type" value="Genomic_DNA"/>
</dbReference>
<organism evidence="1 2">
    <name type="scientific">Alternaria gaisen</name>
    <dbReference type="NCBI Taxonomy" id="167740"/>
    <lineage>
        <taxon>Eukaryota</taxon>
        <taxon>Fungi</taxon>
        <taxon>Dikarya</taxon>
        <taxon>Ascomycota</taxon>
        <taxon>Pezizomycotina</taxon>
        <taxon>Dothideomycetes</taxon>
        <taxon>Pleosporomycetidae</taxon>
        <taxon>Pleosporales</taxon>
        <taxon>Pleosporineae</taxon>
        <taxon>Pleosporaceae</taxon>
        <taxon>Alternaria</taxon>
        <taxon>Alternaria sect. Alternaria</taxon>
    </lineage>
</organism>
<reference evidence="1 2" key="1">
    <citation type="journal article" date="2019" name="bioRxiv">
        <title>Genomics, evolutionary history and diagnostics of the Alternaria alternata species group including apple and Asian pear pathotypes.</title>
        <authorList>
            <person name="Armitage A.D."/>
            <person name="Cockerton H.M."/>
            <person name="Sreenivasaprasad S."/>
            <person name="Woodhall J.W."/>
            <person name="Lane C.R."/>
            <person name="Harrison R.J."/>
            <person name="Clarkson J.P."/>
        </authorList>
    </citation>
    <scope>NUCLEOTIDE SEQUENCE [LARGE SCALE GENOMIC DNA]</scope>
    <source>
        <strain evidence="1 2">FERA 650</strain>
    </source>
</reference>
<keyword evidence="2" id="KW-1185">Reference proteome</keyword>
<proteinExistence type="predicted"/>
<sequence length="171" mass="19555">MPKSVQRRRGRLPEGRPKEVLKRAHMSTWEKGQPRIDEIYEDGSGLKGRVTWRDLEVVTYPVKTLYMRCPQKVGHSNSSNGLLTNRKQVLSYYERELRRLRAEQTSAGQISQQWVRESTLEISTPQTPAIASQPPKQWSAPEARMYDHNHVRPLHATTSGHEQSVGDVGAK</sequence>
<dbReference type="Proteomes" id="UP000293547">
    <property type="component" value="Unassembled WGS sequence"/>
</dbReference>
<evidence type="ECO:0000313" key="2">
    <source>
        <dbReference type="Proteomes" id="UP000293547"/>
    </source>
</evidence>
<protein>
    <submittedName>
        <fullName evidence="1">Uncharacterized protein</fullName>
    </submittedName>
</protein>
<gene>
    <name evidence="1" type="ORF">AG0111_0g11682</name>
</gene>